<name>A0A8J5HNE0_ZINOF</name>
<evidence type="ECO:0000313" key="2">
    <source>
        <dbReference type="EMBL" id="KAG6520157.1"/>
    </source>
</evidence>
<sequence>MEIIIPKSDGTYLNFPTRRNTIEMLWDAEIVIRVFRPLLLQGVQFVDGLRLHRRRAVVVADPVLWFLPPVRLDLRQPIGERRRSPGNEKEHNVVLGEGKINGLGVIPICAVCWTTSCGLLPLVINDLVFVYVSNALGVILAFAQLVLMLVSIDPQ</sequence>
<dbReference type="AlphaFoldDB" id="A0A8J5HNE0"/>
<keyword evidence="1" id="KW-0812">Transmembrane</keyword>
<feature type="transmembrane region" description="Helical" evidence="1">
    <location>
        <begin position="130"/>
        <end position="152"/>
    </location>
</feature>
<reference evidence="2 3" key="1">
    <citation type="submission" date="2020-08" db="EMBL/GenBank/DDBJ databases">
        <title>Plant Genome Project.</title>
        <authorList>
            <person name="Zhang R.-G."/>
        </authorList>
    </citation>
    <scope>NUCLEOTIDE SEQUENCE [LARGE SCALE GENOMIC DNA]</scope>
    <source>
        <tissue evidence="2">Rhizome</tissue>
    </source>
</reference>
<keyword evidence="1" id="KW-1133">Transmembrane helix</keyword>
<proteinExistence type="predicted"/>
<protein>
    <submittedName>
        <fullName evidence="2">Uncharacterized protein</fullName>
    </submittedName>
</protein>
<dbReference type="EMBL" id="JACMSC010000005">
    <property type="protein sequence ID" value="KAG6520157.1"/>
    <property type="molecule type" value="Genomic_DNA"/>
</dbReference>
<feature type="transmembrane region" description="Helical" evidence="1">
    <location>
        <begin position="103"/>
        <end position="124"/>
    </location>
</feature>
<organism evidence="2 3">
    <name type="scientific">Zingiber officinale</name>
    <name type="common">Ginger</name>
    <name type="synonym">Amomum zingiber</name>
    <dbReference type="NCBI Taxonomy" id="94328"/>
    <lineage>
        <taxon>Eukaryota</taxon>
        <taxon>Viridiplantae</taxon>
        <taxon>Streptophyta</taxon>
        <taxon>Embryophyta</taxon>
        <taxon>Tracheophyta</taxon>
        <taxon>Spermatophyta</taxon>
        <taxon>Magnoliopsida</taxon>
        <taxon>Liliopsida</taxon>
        <taxon>Zingiberales</taxon>
        <taxon>Zingiberaceae</taxon>
        <taxon>Zingiber</taxon>
    </lineage>
</organism>
<accession>A0A8J5HNE0</accession>
<evidence type="ECO:0000256" key="1">
    <source>
        <dbReference type="SAM" id="Phobius"/>
    </source>
</evidence>
<dbReference type="Proteomes" id="UP000734854">
    <property type="component" value="Unassembled WGS sequence"/>
</dbReference>
<keyword evidence="1" id="KW-0472">Membrane</keyword>
<comment type="caution">
    <text evidence="2">The sequence shown here is derived from an EMBL/GenBank/DDBJ whole genome shotgun (WGS) entry which is preliminary data.</text>
</comment>
<gene>
    <name evidence="2" type="ORF">ZIOFF_017194</name>
</gene>
<keyword evidence="3" id="KW-1185">Reference proteome</keyword>
<evidence type="ECO:0000313" key="3">
    <source>
        <dbReference type="Proteomes" id="UP000734854"/>
    </source>
</evidence>